<keyword evidence="3" id="KW-1185">Reference proteome</keyword>
<feature type="signal peptide" evidence="1">
    <location>
        <begin position="1"/>
        <end position="26"/>
    </location>
</feature>
<dbReference type="RefSeq" id="WP_090875916.1">
    <property type="nucleotide sequence ID" value="NZ_FMXQ01000003.1"/>
</dbReference>
<accession>A0A1G6BMK4</accession>
<organism evidence="2 3">
    <name type="scientific">Bauldia litoralis</name>
    <dbReference type="NCBI Taxonomy" id="665467"/>
    <lineage>
        <taxon>Bacteria</taxon>
        <taxon>Pseudomonadati</taxon>
        <taxon>Pseudomonadota</taxon>
        <taxon>Alphaproteobacteria</taxon>
        <taxon>Hyphomicrobiales</taxon>
        <taxon>Kaistiaceae</taxon>
        <taxon>Bauldia</taxon>
    </lineage>
</organism>
<dbReference type="AlphaFoldDB" id="A0A1G6BMK4"/>
<feature type="chain" id="PRO_5011483317" description="MetA-pathway of phenol degradation" evidence="1">
    <location>
        <begin position="27"/>
        <end position="281"/>
    </location>
</feature>
<name>A0A1G6BMK4_9HYPH</name>
<dbReference type="STRING" id="665467.SAMN02982931_01629"/>
<proteinExistence type="predicted"/>
<reference evidence="2 3" key="1">
    <citation type="submission" date="2016-10" db="EMBL/GenBank/DDBJ databases">
        <authorList>
            <person name="de Groot N.N."/>
        </authorList>
    </citation>
    <scope>NUCLEOTIDE SEQUENCE [LARGE SCALE GENOMIC DNA]</scope>
    <source>
        <strain evidence="2 3">ATCC 35022</strain>
    </source>
</reference>
<dbReference type="Proteomes" id="UP000199071">
    <property type="component" value="Unassembled WGS sequence"/>
</dbReference>
<sequence>MKSARNSLAAFGVLLLSGIGVTAAHADDDAAALAQQLTNPVASLISVPIKTDYNSGYGAKGNGYQTVTTVQPVIPIRLNENWNVISRTIVPYVWDQKDISPVGPSGHQSGFADSSQSLFFSPSNPLPLGDLGNLVWGVGPVFGFPTGSASPLLGSGRWTLGPTAVALLMNNGWTTGALVSQSWDIGGDSDRSKVNSTFIQPFVAYTTKTAWTFTLNSESTYNWETNDWSIPINAMAAKLVKFGNQPVSLQAGVRYWADSPEGGPEGWGARAQVTFLFPAGG</sequence>
<evidence type="ECO:0000313" key="3">
    <source>
        <dbReference type="Proteomes" id="UP000199071"/>
    </source>
</evidence>
<evidence type="ECO:0000313" key="2">
    <source>
        <dbReference type="EMBL" id="SDB21814.1"/>
    </source>
</evidence>
<gene>
    <name evidence="2" type="ORF">SAMN02982931_01629</name>
</gene>
<evidence type="ECO:0008006" key="4">
    <source>
        <dbReference type="Google" id="ProtNLM"/>
    </source>
</evidence>
<dbReference type="EMBL" id="FMXQ01000003">
    <property type="protein sequence ID" value="SDB21814.1"/>
    <property type="molecule type" value="Genomic_DNA"/>
</dbReference>
<keyword evidence="1" id="KW-0732">Signal</keyword>
<evidence type="ECO:0000256" key="1">
    <source>
        <dbReference type="SAM" id="SignalP"/>
    </source>
</evidence>
<dbReference type="OrthoDB" id="9809066at2"/>
<protein>
    <recommendedName>
        <fullName evidence="4">MetA-pathway of phenol degradation</fullName>
    </recommendedName>
</protein>